<dbReference type="AlphaFoldDB" id="A0A0N4VSS1"/>
<protein>
    <submittedName>
        <fullName evidence="3">CsbD family protein</fullName>
    </submittedName>
</protein>
<dbReference type="WBParaSite" id="HPLM_0000033801-mRNA-1">
    <property type="protein sequence ID" value="HPLM_0000033801-mRNA-1"/>
    <property type="gene ID" value="HPLM_0000033801"/>
</dbReference>
<dbReference type="Proteomes" id="UP000268014">
    <property type="component" value="Unassembled WGS sequence"/>
</dbReference>
<dbReference type="EMBL" id="UZAF01000211">
    <property type="protein sequence ID" value="VDO05119.1"/>
    <property type="molecule type" value="Genomic_DNA"/>
</dbReference>
<evidence type="ECO:0000313" key="1">
    <source>
        <dbReference type="EMBL" id="VDO05119.1"/>
    </source>
</evidence>
<evidence type="ECO:0000313" key="3">
    <source>
        <dbReference type="WBParaSite" id="HPLM_0000033801-mRNA-1"/>
    </source>
</evidence>
<evidence type="ECO:0000313" key="2">
    <source>
        <dbReference type="Proteomes" id="UP000268014"/>
    </source>
</evidence>
<reference evidence="3" key="1">
    <citation type="submission" date="2017-02" db="UniProtKB">
        <authorList>
            <consortium name="WormBaseParasite"/>
        </authorList>
    </citation>
    <scope>IDENTIFICATION</scope>
</reference>
<gene>
    <name evidence="1" type="ORF">HPLM_LOCUS339</name>
</gene>
<keyword evidence="2" id="KW-1185">Reference proteome</keyword>
<dbReference type="OMA" id="CGRYQEP"/>
<organism evidence="3">
    <name type="scientific">Haemonchus placei</name>
    <name type="common">Barber's pole worm</name>
    <dbReference type="NCBI Taxonomy" id="6290"/>
    <lineage>
        <taxon>Eukaryota</taxon>
        <taxon>Metazoa</taxon>
        <taxon>Ecdysozoa</taxon>
        <taxon>Nematoda</taxon>
        <taxon>Chromadorea</taxon>
        <taxon>Rhabditida</taxon>
        <taxon>Rhabditina</taxon>
        <taxon>Rhabditomorpha</taxon>
        <taxon>Strongyloidea</taxon>
        <taxon>Trichostrongylidae</taxon>
        <taxon>Haemonchus</taxon>
    </lineage>
</organism>
<sequence length="87" mass="9433">MSYNETTAMQPAEELRLVDGPTNRCGRYQEPCCNNKGQGFGSAAKEKLQDAGHAIKHTAENIGDKAGELKDKAMNKIQEGAEAIKSH</sequence>
<proteinExistence type="predicted"/>
<dbReference type="OrthoDB" id="5783271at2759"/>
<reference evidence="1 2" key="2">
    <citation type="submission" date="2018-11" db="EMBL/GenBank/DDBJ databases">
        <authorList>
            <consortium name="Pathogen Informatics"/>
        </authorList>
    </citation>
    <scope>NUCLEOTIDE SEQUENCE [LARGE SCALE GENOMIC DNA]</scope>
    <source>
        <strain evidence="1 2">MHpl1</strain>
    </source>
</reference>
<name>A0A0N4VSS1_HAEPC</name>
<accession>A0A0N4VSS1</accession>